<reference evidence="1 2" key="1">
    <citation type="submission" date="2018-08" db="EMBL/GenBank/DDBJ databases">
        <title>Fibrisoma montanum sp. nov., isolated from Danxia mountain soil.</title>
        <authorList>
            <person name="Huang Y."/>
        </authorList>
    </citation>
    <scope>NUCLEOTIDE SEQUENCE [LARGE SCALE GENOMIC DNA]</scope>
    <source>
        <strain evidence="1 2">HYT19</strain>
    </source>
</reference>
<name>A0A418MDP3_9BACT</name>
<dbReference type="InterPro" id="IPR025293">
    <property type="entry name" value="YfiR/HmsC-like"/>
</dbReference>
<protein>
    <submittedName>
        <fullName evidence="1">YfiR family protein</fullName>
    </submittedName>
</protein>
<organism evidence="1 2">
    <name type="scientific">Fibrisoma montanum</name>
    <dbReference type="NCBI Taxonomy" id="2305895"/>
    <lineage>
        <taxon>Bacteria</taxon>
        <taxon>Pseudomonadati</taxon>
        <taxon>Bacteroidota</taxon>
        <taxon>Cytophagia</taxon>
        <taxon>Cytophagales</taxon>
        <taxon>Spirosomataceae</taxon>
        <taxon>Fibrisoma</taxon>
    </lineage>
</organism>
<evidence type="ECO:0000313" key="2">
    <source>
        <dbReference type="Proteomes" id="UP000283523"/>
    </source>
</evidence>
<accession>A0A418MDP3</accession>
<proteinExistence type="predicted"/>
<dbReference type="Pfam" id="PF13689">
    <property type="entry name" value="DUF4154"/>
    <property type="match status" value="1"/>
</dbReference>
<gene>
    <name evidence="1" type="ORF">DYU11_06135</name>
</gene>
<comment type="caution">
    <text evidence="1">The sequence shown here is derived from an EMBL/GenBank/DDBJ whole genome shotgun (WGS) entry which is preliminary data.</text>
</comment>
<dbReference type="AlphaFoldDB" id="A0A418MDP3"/>
<evidence type="ECO:0000313" key="1">
    <source>
        <dbReference type="EMBL" id="RIV24895.1"/>
    </source>
</evidence>
<sequence length="205" mass="22610">MSSSRPWLYPGVCTERCPFASNPLHSPVIGQRTMRVLIAWLLIGSLGGVSAQPAPEWSVKAVFIYNFTRFVEWPEMAFAGPDSPFIIGIVGADPFGPVLPEAVAGEKVGTHPIRVQRFQQIADVKDCHLLYISAKEPEKAREMLAAIPRRPMLTVGESPTFARQGGMIRFLTMNNKIRLEVNPTTVRAAQLDISSKLLQVAQIVD</sequence>
<keyword evidence="2" id="KW-1185">Reference proteome</keyword>
<dbReference type="Proteomes" id="UP000283523">
    <property type="component" value="Unassembled WGS sequence"/>
</dbReference>
<dbReference type="EMBL" id="QXED01000002">
    <property type="protein sequence ID" value="RIV24895.1"/>
    <property type="molecule type" value="Genomic_DNA"/>
</dbReference>